<sequence length="100" mass="10896">MPERGTCLNRQVSEDVLLYKKGPYPQAMARGDEGAPRWMHRGVAGGTSVFSGHHGVPGDPPGVSSLGQVRRLCLAQPPFRPHSWKHYGSFTKKTKNEVGG</sequence>
<gene>
    <name evidence="1" type="ORF">WH47_04247</name>
</gene>
<reference evidence="1 2" key="1">
    <citation type="submission" date="2015-07" db="EMBL/GenBank/DDBJ databases">
        <title>The genome of Habropoda laboriosa.</title>
        <authorList>
            <person name="Pan H."/>
            <person name="Kapheim K."/>
        </authorList>
    </citation>
    <scope>NUCLEOTIDE SEQUENCE [LARGE SCALE GENOMIC DNA]</scope>
    <source>
        <strain evidence="1">0110345459</strain>
    </source>
</reference>
<accession>A0A0L7QVN6</accession>
<dbReference type="Proteomes" id="UP000053825">
    <property type="component" value="Unassembled WGS sequence"/>
</dbReference>
<name>A0A0L7QVN6_9HYME</name>
<organism evidence="1 2">
    <name type="scientific">Habropoda laboriosa</name>
    <dbReference type="NCBI Taxonomy" id="597456"/>
    <lineage>
        <taxon>Eukaryota</taxon>
        <taxon>Metazoa</taxon>
        <taxon>Ecdysozoa</taxon>
        <taxon>Arthropoda</taxon>
        <taxon>Hexapoda</taxon>
        <taxon>Insecta</taxon>
        <taxon>Pterygota</taxon>
        <taxon>Neoptera</taxon>
        <taxon>Endopterygota</taxon>
        <taxon>Hymenoptera</taxon>
        <taxon>Apocrita</taxon>
        <taxon>Aculeata</taxon>
        <taxon>Apoidea</taxon>
        <taxon>Anthophila</taxon>
        <taxon>Apidae</taxon>
        <taxon>Habropoda</taxon>
    </lineage>
</organism>
<dbReference type="EMBL" id="KQ414727">
    <property type="protein sequence ID" value="KOC62586.1"/>
    <property type="molecule type" value="Genomic_DNA"/>
</dbReference>
<evidence type="ECO:0000313" key="1">
    <source>
        <dbReference type="EMBL" id="KOC62586.1"/>
    </source>
</evidence>
<dbReference type="AlphaFoldDB" id="A0A0L7QVN6"/>
<evidence type="ECO:0000313" key="2">
    <source>
        <dbReference type="Proteomes" id="UP000053825"/>
    </source>
</evidence>
<keyword evidence="2" id="KW-1185">Reference proteome</keyword>
<proteinExistence type="predicted"/>
<protein>
    <submittedName>
        <fullName evidence="1">Uncharacterized protein</fullName>
    </submittedName>
</protein>